<feature type="signal peptide" evidence="1">
    <location>
        <begin position="1"/>
        <end position="25"/>
    </location>
</feature>
<dbReference type="AlphaFoldDB" id="A0A6L8T9E1"/>
<dbReference type="Pfam" id="PF02368">
    <property type="entry name" value="Big_2"/>
    <property type="match status" value="1"/>
</dbReference>
<gene>
    <name evidence="3" type="ORF">GT728_18025</name>
</gene>
<dbReference type="InterPro" id="IPR003343">
    <property type="entry name" value="Big_2"/>
</dbReference>
<evidence type="ECO:0000256" key="1">
    <source>
        <dbReference type="SAM" id="SignalP"/>
    </source>
</evidence>
<sequence length="434" mass="46439">MKFSKSLLAVSMSAMMLFSAPVANAGILQCQTVEAAVSKTSKLNKTTANLTLGKGVQLSLSNAVSSKIMWKVSSPTILGVTQRGYVTGLKAGSAYVYATYKGRTYKCKVTVKADLSKVFLNKKSITMNEGDLYNLVLFNASGATYRSSNPSVASVTKNSDSANSSSCTVNAKKAGTATIAVKYAGKSFTCRVTVNKKTKPEINIDSAELNVGETLNLKLQNASGSIIWRTSNYRVAKVSSTGKVTGVAAGKATITAQNNGKKYTCTVTVKNTVKSSEMKIPLYIQSDYSKVKYGNSNLAVCGDGPTCLAMIASYKTGKTVTPAEIVKWCGNKYYINGSGTSYNIFSAAKKYGIKSVTKTSSTSMVLKALQEGKPVVSVQKRGLFTNNGTFIVLRGIDKDGKILVNSPKDRSVYRKLYDLQSQIAKTSSIFMIIN</sequence>
<dbReference type="Proteomes" id="UP000477285">
    <property type="component" value="Unassembled WGS sequence"/>
</dbReference>
<dbReference type="PROSITE" id="PS50835">
    <property type="entry name" value="IG_LIKE"/>
    <property type="match status" value="1"/>
</dbReference>
<feature type="domain" description="Ig-like" evidence="2">
    <location>
        <begin position="150"/>
        <end position="281"/>
    </location>
</feature>
<feature type="chain" id="PRO_5038666699" description="Ig-like domain-containing protein" evidence="1">
    <location>
        <begin position="26"/>
        <end position="434"/>
    </location>
</feature>
<protein>
    <recommendedName>
        <fullName evidence="2">Ig-like domain-containing protein</fullName>
    </recommendedName>
</protein>
<dbReference type="Pfam" id="PF13529">
    <property type="entry name" value="Peptidase_C39_2"/>
    <property type="match status" value="1"/>
</dbReference>
<comment type="caution">
    <text evidence="3">The sequence shown here is derived from an EMBL/GenBank/DDBJ whole genome shotgun (WGS) entry which is preliminary data.</text>
</comment>
<dbReference type="Gene3D" id="2.60.40.1080">
    <property type="match status" value="3"/>
</dbReference>
<dbReference type="SMART" id="SM00635">
    <property type="entry name" value="BID_2"/>
    <property type="match status" value="3"/>
</dbReference>
<organism evidence="3 4">
    <name type="scientific">Blautia wexlerae</name>
    <dbReference type="NCBI Taxonomy" id="418240"/>
    <lineage>
        <taxon>Bacteria</taxon>
        <taxon>Bacillati</taxon>
        <taxon>Bacillota</taxon>
        <taxon>Clostridia</taxon>
        <taxon>Lachnospirales</taxon>
        <taxon>Lachnospiraceae</taxon>
        <taxon>Blautia</taxon>
    </lineage>
</organism>
<name>A0A6L8T9E1_9FIRM</name>
<evidence type="ECO:0000313" key="4">
    <source>
        <dbReference type="Proteomes" id="UP000477285"/>
    </source>
</evidence>
<dbReference type="RefSeq" id="WP_161234244.1">
    <property type="nucleotide sequence ID" value="NZ_JANGDT010000066.1"/>
</dbReference>
<dbReference type="Gene3D" id="3.90.70.10">
    <property type="entry name" value="Cysteine proteinases"/>
    <property type="match status" value="1"/>
</dbReference>
<keyword evidence="1" id="KW-0732">Signal</keyword>
<dbReference type="EMBL" id="WWVQ01000065">
    <property type="protein sequence ID" value="MZL35021.1"/>
    <property type="molecule type" value="Genomic_DNA"/>
</dbReference>
<reference evidence="3 4" key="1">
    <citation type="journal article" date="2019" name="Nat. Med.">
        <title>A library of human gut bacterial isolates paired with longitudinal multiomics data enables mechanistic microbiome research.</title>
        <authorList>
            <person name="Poyet M."/>
            <person name="Groussin M."/>
            <person name="Gibbons S.M."/>
            <person name="Avila-Pacheco J."/>
            <person name="Jiang X."/>
            <person name="Kearney S.M."/>
            <person name="Perrotta A.R."/>
            <person name="Berdy B."/>
            <person name="Zhao S."/>
            <person name="Lieberman T.D."/>
            <person name="Swanson P.K."/>
            <person name="Smith M."/>
            <person name="Roesemann S."/>
            <person name="Alexander J.E."/>
            <person name="Rich S.A."/>
            <person name="Livny J."/>
            <person name="Vlamakis H."/>
            <person name="Clish C."/>
            <person name="Bullock K."/>
            <person name="Deik A."/>
            <person name="Scott J."/>
            <person name="Pierce K.A."/>
            <person name="Xavier R.J."/>
            <person name="Alm E.J."/>
        </authorList>
    </citation>
    <scope>NUCLEOTIDE SEQUENCE [LARGE SCALE GENOMIC DNA]</scope>
    <source>
        <strain evidence="3 4">BIOML-A1</strain>
    </source>
</reference>
<evidence type="ECO:0000259" key="2">
    <source>
        <dbReference type="PROSITE" id="PS50835"/>
    </source>
</evidence>
<evidence type="ECO:0000313" key="3">
    <source>
        <dbReference type="EMBL" id="MZL35021.1"/>
    </source>
</evidence>
<proteinExistence type="predicted"/>
<dbReference type="SUPFAM" id="SSF49373">
    <property type="entry name" value="Invasin/intimin cell-adhesion fragments"/>
    <property type="match status" value="3"/>
</dbReference>
<dbReference type="InterPro" id="IPR039564">
    <property type="entry name" value="Peptidase_C39-like"/>
</dbReference>
<accession>A0A6L8T9E1</accession>
<dbReference type="InterPro" id="IPR008964">
    <property type="entry name" value="Invasin/intimin_cell_adhesion"/>
</dbReference>
<dbReference type="InterPro" id="IPR007110">
    <property type="entry name" value="Ig-like_dom"/>
</dbReference>